<name>A0A934W6X7_9BURK</name>
<evidence type="ECO:0000256" key="1">
    <source>
        <dbReference type="ARBA" id="ARBA00004651"/>
    </source>
</evidence>
<organism evidence="8 9">
    <name type="scientific">Noviherbaspirillum pedocola</name>
    <dbReference type="NCBI Taxonomy" id="2801341"/>
    <lineage>
        <taxon>Bacteria</taxon>
        <taxon>Pseudomonadati</taxon>
        <taxon>Pseudomonadota</taxon>
        <taxon>Betaproteobacteria</taxon>
        <taxon>Burkholderiales</taxon>
        <taxon>Oxalobacteraceae</taxon>
        <taxon>Noviherbaspirillum</taxon>
    </lineage>
</organism>
<dbReference type="PANTHER" id="PTHR30161">
    <property type="entry name" value="FLAGELLAR EXPORT PROTEIN, MEMBRANE FLHA SUBUNIT-RELATED"/>
    <property type="match status" value="1"/>
</dbReference>
<evidence type="ECO:0000313" key="9">
    <source>
        <dbReference type="Proteomes" id="UP000622890"/>
    </source>
</evidence>
<dbReference type="InterPro" id="IPR001712">
    <property type="entry name" value="T3SS_FHIPEP"/>
</dbReference>
<evidence type="ECO:0000256" key="2">
    <source>
        <dbReference type="ARBA" id="ARBA00008835"/>
    </source>
</evidence>
<dbReference type="Pfam" id="PF00771">
    <property type="entry name" value="FHIPEP"/>
    <property type="match status" value="1"/>
</dbReference>
<feature type="transmembrane region" description="Helical" evidence="7">
    <location>
        <begin position="12"/>
        <end position="32"/>
    </location>
</feature>
<evidence type="ECO:0000256" key="3">
    <source>
        <dbReference type="ARBA" id="ARBA00022475"/>
    </source>
</evidence>
<keyword evidence="7" id="KW-1006">Bacterial flagellum protein export</keyword>
<keyword evidence="8" id="KW-0966">Cell projection</keyword>
<dbReference type="PRINTS" id="PR00949">
    <property type="entry name" value="TYPE3IMAPROT"/>
</dbReference>
<dbReference type="Gene3D" id="3.40.50.12790">
    <property type="entry name" value="FHIPEP family, domain 4"/>
    <property type="match status" value="1"/>
</dbReference>
<feature type="transmembrane region" description="Helical" evidence="7">
    <location>
        <begin position="38"/>
        <end position="57"/>
    </location>
</feature>
<dbReference type="PANTHER" id="PTHR30161:SF1">
    <property type="entry name" value="FLAGELLAR BIOSYNTHESIS PROTEIN FLHA-RELATED"/>
    <property type="match status" value="1"/>
</dbReference>
<comment type="similarity">
    <text evidence="2 7">Belongs to the FHIPEP (flagella/HR/invasion proteins export pore) family.</text>
</comment>
<dbReference type="InterPro" id="IPR042194">
    <property type="entry name" value="FHIPEP_1"/>
</dbReference>
<keyword evidence="7" id="KW-0653">Protein transport</keyword>
<reference evidence="8" key="1">
    <citation type="submission" date="2021-01" db="EMBL/GenBank/DDBJ databases">
        <title>Genome sequence of strain Noviherbaspirillum sp. DKR-6.</title>
        <authorList>
            <person name="Chaudhary D.K."/>
        </authorList>
    </citation>
    <scope>NUCLEOTIDE SEQUENCE</scope>
    <source>
        <strain evidence="8">DKR-6</strain>
    </source>
</reference>
<keyword evidence="4 7" id="KW-0812">Transmembrane</keyword>
<keyword evidence="9" id="KW-1185">Reference proteome</keyword>
<keyword evidence="3 7" id="KW-1003">Cell membrane</keyword>
<evidence type="ECO:0000256" key="6">
    <source>
        <dbReference type="ARBA" id="ARBA00023136"/>
    </source>
</evidence>
<dbReference type="InterPro" id="IPR042196">
    <property type="entry name" value="FHIPEP_4"/>
</dbReference>
<dbReference type="EMBL" id="JAEPBG010000005">
    <property type="protein sequence ID" value="MBK4735685.1"/>
    <property type="molecule type" value="Genomic_DNA"/>
</dbReference>
<feature type="transmembrane region" description="Helical" evidence="7">
    <location>
        <begin position="196"/>
        <end position="218"/>
    </location>
</feature>
<keyword evidence="8" id="KW-0282">Flagellum</keyword>
<feature type="transmembrane region" description="Helical" evidence="7">
    <location>
        <begin position="238"/>
        <end position="256"/>
    </location>
</feature>
<dbReference type="GO" id="GO:0005886">
    <property type="term" value="C:plasma membrane"/>
    <property type="evidence" value="ECO:0007669"/>
    <property type="project" value="UniProtKB-SubCell"/>
</dbReference>
<dbReference type="InterPro" id="IPR042193">
    <property type="entry name" value="FHIPEP_3"/>
</dbReference>
<sequence>MSSLRQTLGRQADLVLVFLTIGILIVLFTPIPSRLLDFLILTNFSLALLLLLLTFYTESPVQFSTFPSLLLIATLFRLSLNVAATRLILSSADAGRVINTVGSYVVGGNYVIGLIVFLILVVVQYVVITNGAQRVAEVAARFTLDSMPGQQMSIDADLNMGFIDQAEAQRRRKNIEKEANFYGAMDGASKFVKGDAIAGIVILIINILGGLAIGVMQAGMKWDEALRTYTLLTIGDGIVTQVPALVIALGTGIIVTRSSSDDNLSAEVYRQLSLFPRTLGIIMLALLILMFLPGLPALPLLGLMLLFGVAWRVARAKKPSEAADAASGTDAGSAPASEDLYEMLPVDPIEVRIGQELVPLLGDGNAALMERIAAFRKAYALEAGFVLPAVRIRDERRLPPAMYDIQIYGNRVAEGELVPGRLLGLRPGGEGHALRGIETRDPSYGLPAVWLLEEQRTEARQAGYTLVDPVTVFLTHLSEVLRKGAALLLSRAEVERLLGNIRKTNTSLVEELIPATLSLSEVQKVLQNLLQEKVSIRNLALILEVLADGARGSRDPAQLTELVRQRLGGAICQSLLGKGSELQVLTLDPTIEQTVAASLRGESDGARLVLEPKYAEQMMHRLAGQVERMVKSNLLPVLLCAPELRRHLRAMTERVLPQLSIVSMSEVPPHIALRAFGMVTL</sequence>
<keyword evidence="7" id="KW-0813">Transport</keyword>
<dbReference type="Gene3D" id="1.10.8.540">
    <property type="entry name" value="FHIPEP family, domain 3"/>
    <property type="match status" value="1"/>
</dbReference>
<comment type="caution">
    <text evidence="8">The sequence shown here is derived from an EMBL/GenBank/DDBJ whole genome shotgun (WGS) entry which is preliminary data.</text>
</comment>
<evidence type="ECO:0000313" key="8">
    <source>
        <dbReference type="EMBL" id="MBK4735685.1"/>
    </source>
</evidence>
<keyword evidence="6 7" id="KW-0472">Membrane</keyword>
<dbReference type="InterPro" id="IPR006301">
    <property type="entry name" value="FlhA"/>
</dbReference>
<evidence type="ECO:0000256" key="4">
    <source>
        <dbReference type="ARBA" id="ARBA00022692"/>
    </source>
</evidence>
<keyword evidence="5 7" id="KW-1133">Transmembrane helix</keyword>
<keyword evidence="8" id="KW-0969">Cilium</keyword>
<dbReference type="GO" id="GO:0044780">
    <property type="term" value="P:bacterial-type flagellum assembly"/>
    <property type="evidence" value="ECO:0007669"/>
    <property type="project" value="InterPro"/>
</dbReference>
<proteinExistence type="inferred from homology"/>
<protein>
    <recommendedName>
        <fullName evidence="7">Flagellar biosynthesis protein FlhA</fullName>
    </recommendedName>
</protein>
<dbReference type="GO" id="GO:0009306">
    <property type="term" value="P:protein secretion"/>
    <property type="evidence" value="ECO:0007669"/>
    <property type="project" value="InterPro"/>
</dbReference>
<accession>A0A934W6X7</accession>
<keyword evidence="7" id="KW-1005">Bacterial flagellum biogenesis</keyword>
<evidence type="ECO:0000256" key="5">
    <source>
        <dbReference type="ARBA" id="ARBA00022989"/>
    </source>
</evidence>
<feature type="transmembrane region" description="Helical" evidence="7">
    <location>
        <begin position="109"/>
        <end position="128"/>
    </location>
</feature>
<dbReference type="Gene3D" id="3.40.30.60">
    <property type="entry name" value="FHIPEP family, domain 1"/>
    <property type="match status" value="1"/>
</dbReference>
<dbReference type="AlphaFoldDB" id="A0A934W6X7"/>
<evidence type="ECO:0000256" key="7">
    <source>
        <dbReference type="RuleBase" id="RU364093"/>
    </source>
</evidence>
<feature type="transmembrane region" description="Helical" evidence="7">
    <location>
        <begin position="268"/>
        <end position="291"/>
    </location>
</feature>
<dbReference type="Proteomes" id="UP000622890">
    <property type="component" value="Unassembled WGS sequence"/>
</dbReference>
<feature type="transmembrane region" description="Helical" evidence="7">
    <location>
        <begin position="69"/>
        <end position="89"/>
    </location>
</feature>
<comment type="function">
    <text evidence="7">Required for formation of the rod structure of the flagellar apparatus. Together with FliI and FliH, may constitute the export apparatus of flagellin.</text>
</comment>
<comment type="subcellular location">
    <subcellularLocation>
        <location evidence="1 7">Cell membrane</location>
        <topology evidence="1 7">Multi-pass membrane protein</topology>
    </subcellularLocation>
</comment>
<gene>
    <name evidence="7 8" type="primary">flhA</name>
    <name evidence="8" type="ORF">JJB74_13765</name>
</gene>
<dbReference type="NCBIfam" id="TIGR01398">
    <property type="entry name" value="FlhA"/>
    <property type="match status" value="1"/>
</dbReference>
<dbReference type="PIRSF" id="PIRSF005419">
    <property type="entry name" value="FlhA"/>
    <property type="match status" value="1"/>
</dbReference>